<sequence length="156" mass="17839">MPSAFALLSSSTVSLTSSFIQAFILLHFQDFHAIPFHATESEPISRLSALFAQLIRVLSQKEKISNNSYSCNLWFNPSPPIMDIGWLVLRLGGFQARRNLEEFKGQKPWSKSVYDNDGSGSELEYIQWRDSRREVIHNFVQKGSLTIYQTEVIPLQ</sequence>
<proteinExistence type="predicted"/>
<gene>
    <name evidence="1" type="ORF">BDR25DRAFT_349794</name>
</gene>
<dbReference type="EMBL" id="MU003494">
    <property type="protein sequence ID" value="KAF2476734.1"/>
    <property type="molecule type" value="Genomic_DNA"/>
</dbReference>
<reference evidence="1" key="1">
    <citation type="journal article" date="2020" name="Stud. Mycol.">
        <title>101 Dothideomycetes genomes: a test case for predicting lifestyles and emergence of pathogens.</title>
        <authorList>
            <person name="Haridas S."/>
            <person name="Albert R."/>
            <person name="Binder M."/>
            <person name="Bloem J."/>
            <person name="Labutti K."/>
            <person name="Salamov A."/>
            <person name="Andreopoulos B."/>
            <person name="Baker S."/>
            <person name="Barry K."/>
            <person name="Bills G."/>
            <person name="Bluhm B."/>
            <person name="Cannon C."/>
            <person name="Castanera R."/>
            <person name="Culley D."/>
            <person name="Daum C."/>
            <person name="Ezra D."/>
            <person name="Gonzalez J."/>
            <person name="Henrissat B."/>
            <person name="Kuo A."/>
            <person name="Liang C."/>
            <person name="Lipzen A."/>
            <person name="Lutzoni F."/>
            <person name="Magnuson J."/>
            <person name="Mondo S."/>
            <person name="Nolan M."/>
            <person name="Ohm R."/>
            <person name="Pangilinan J."/>
            <person name="Park H.-J."/>
            <person name="Ramirez L."/>
            <person name="Alfaro M."/>
            <person name="Sun H."/>
            <person name="Tritt A."/>
            <person name="Yoshinaga Y."/>
            <person name="Zwiers L.-H."/>
            <person name="Turgeon B."/>
            <person name="Goodwin S."/>
            <person name="Spatafora J."/>
            <person name="Crous P."/>
            <person name="Grigoriev I."/>
        </authorList>
    </citation>
    <scope>NUCLEOTIDE SEQUENCE</scope>
    <source>
        <strain evidence="1">ATCC 200398</strain>
    </source>
</reference>
<name>A0ACB6RBN3_9PLEO</name>
<organism evidence="1 2">
    <name type="scientific">Lindgomyces ingoldianus</name>
    <dbReference type="NCBI Taxonomy" id="673940"/>
    <lineage>
        <taxon>Eukaryota</taxon>
        <taxon>Fungi</taxon>
        <taxon>Dikarya</taxon>
        <taxon>Ascomycota</taxon>
        <taxon>Pezizomycotina</taxon>
        <taxon>Dothideomycetes</taxon>
        <taxon>Pleosporomycetidae</taxon>
        <taxon>Pleosporales</taxon>
        <taxon>Lindgomycetaceae</taxon>
        <taxon>Lindgomyces</taxon>
    </lineage>
</organism>
<evidence type="ECO:0000313" key="1">
    <source>
        <dbReference type="EMBL" id="KAF2476734.1"/>
    </source>
</evidence>
<comment type="caution">
    <text evidence="1">The sequence shown here is derived from an EMBL/GenBank/DDBJ whole genome shotgun (WGS) entry which is preliminary data.</text>
</comment>
<protein>
    <submittedName>
        <fullName evidence="1">Uncharacterized protein</fullName>
    </submittedName>
</protein>
<keyword evidence="2" id="KW-1185">Reference proteome</keyword>
<dbReference type="Proteomes" id="UP000799755">
    <property type="component" value="Unassembled WGS sequence"/>
</dbReference>
<accession>A0ACB6RBN3</accession>
<evidence type="ECO:0000313" key="2">
    <source>
        <dbReference type="Proteomes" id="UP000799755"/>
    </source>
</evidence>